<evidence type="ECO:0000259" key="13">
    <source>
        <dbReference type="Pfam" id="PF20979"/>
    </source>
</evidence>
<keyword evidence="7" id="KW-0028">Amino-acid biosynthesis</keyword>
<keyword evidence="15" id="KW-1185">Reference proteome</keyword>
<evidence type="ECO:0000256" key="3">
    <source>
        <dbReference type="ARBA" id="ARBA00012286"/>
    </source>
</evidence>
<dbReference type="InterPro" id="IPR024074">
    <property type="entry name" value="AS_cat/multimer_dom_body"/>
</dbReference>
<evidence type="ECO:0000259" key="12">
    <source>
        <dbReference type="Pfam" id="PF00764"/>
    </source>
</evidence>
<dbReference type="GO" id="GO:0005524">
    <property type="term" value="F:ATP binding"/>
    <property type="evidence" value="ECO:0007669"/>
    <property type="project" value="UniProtKB-KW"/>
</dbReference>
<dbReference type="AlphaFoldDB" id="A0A9W9KH81"/>
<protein>
    <recommendedName>
        <fullName evidence="4">Argininosuccinate synthase</fullName>
        <ecNumber evidence="3">6.3.4.5</ecNumber>
    </recommendedName>
    <alternativeName>
        <fullName evidence="10">Citrulline--aspartate ligase</fullName>
    </alternativeName>
</protein>
<evidence type="ECO:0000256" key="10">
    <source>
        <dbReference type="ARBA" id="ARBA00029916"/>
    </source>
</evidence>
<evidence type="ECO:0000256" key="6">
    <source>
        <dbReference type="ARBA" id="ARBA00022598"/>
    </source>
</evidence>
<sequence length="416" mass="45994">MAKGKVCLAYSGGLDTSCILKYLIEEGYEVVCFMADVGQEEDFEAAREKAVKIGALKCEIVDLRREFIEELCFPAIACNAVYENVYLLGTSLARPVIARAQIAVAQNEGCFAVSHGCTGKGNDQVRFELAFFALQPNIKVIAPWRDPVFYERFAGRNDLLAYAAEKGIPVTSTKSKPWSMDENLAHCSYEAGILEDPDTTPPTDMWKLTQDPLAAPDQPDDFIVHFEKGVPVKLEFTEGGAKKTVTDSVDVFLTANAIARRNGVGRIDIVENRFIGIKSRGCYETPGLTCLRAAHIDLEGLVMDREVRALRDQFVTFNYSKLLYNGLYFSPEREFLEGSITASQKSVNGQVRCRAYKGTVSVLGRSSETEKLYDMTESSMDEIGDFSPAETTGFINVSAIRLKKYGQMKAAAGEKM</sequence>
<dbReference type="GO" id="GO:0006526">
    <property type="term" value="P:L-arginine biosynthetic process"/>
    <property type="evidence" value="ECO:0007669"/>
    <property type="project" value="UniProtKB-KW"/>
</dbReference>
<keyword evidence="5" id="KW-0055">Arginine biosynthesis</keyword>
<dbReference type="OrthoDB" id="1688907at2759"/>
<evidence type="ECO:0000313" key="15">
    <source>
        <dbReference type="Proteomes" id="UP001141434"/>
    </source>
</evidence>
<dbReference type="Pfam" id="PF20979">
    <property type="entry name" value="Arginosuc_syn_C"/>
    <property type="match status" value="1"/>
</dbReference>
<dbReference type="PANTHER" id="PTHR11587">
    <property type="entry name" value="ARGININOSUCCINATE SYNTHASE"/>
    <property type="match status" value="1"/>
</dbReference>
<dbReference type="InterPro" id="IPR001518">
    <property type="entry name" value="Arginosuc_synth"/>
</dbReference>
<dbReference type="InterPro" id="IPR048268">
    <property type="entry name" value="Arginosuc_syn_C"/>
</dbReference>
<dbReference type="InterPro" id="IPR018223">
    <property type="entry name" value="Arginosuc_synth_CS"/>
</dbReference>
<dbReference type="InterPro" id="IPR023434">
    <property type="entry name" value="Arginosuc_synth_type_1_subfam"/>
</dbReference>
<evidence type="ECO:0000313" key="14">
    <source>
        <dbReference type="EMBL" id="KAJ5105388.1"/>
    </source>
</evidence>
<dbReference type="Gene3D" id="3.90.1260.10">
    <property type="entry name" value="Argininosuccinate synthetase, chain A, domain 2"/>
    <property type="match status" value="1"/>
</dbReference>
<dbReference type="GO" id="GO:0000053">
    <property type="term" value="P:argininosuccinate metabolic process"/>
    <property type="evidence" value="ECO:0007669"/>
    <property type="project" value="TreeGrafter"/>
</dbReference>
<dbReference type="SUPFAM" id="SSF69864">
    <property type="entry name" value="Argininosuccinate synthetase, C-terminal domain"/>
    <property type="match status" value="1"/>
</dbReference>
<keyword evidence="8" id="KW-0547">Nucleotide-binding</keyword>
<dbReference type="PROSITE" id="PS00564">
    <property type="entry name" value="ARGININOSUCCIN_SYN_1"/>
    <property type="match status" value="1"/>
</dbReference>
<dbReference type="EMBL" id="JAPMSZ010000004">
    <property type="protein sequence ID" value="KAJ5105388.1"/>
    <property type="molecule type" value="Genomic_DNA"/>
</dbReference>
<organism evidence="14 15">
    <name type="scientific">Penicillium alfredii</name>
    <dbReference type="NCBI Taxonomy" id="1506179"/>
    <lineage>
        <taxon>Eukaryota</taxon>
        <taxon>Fungi</taxon>
        <taxon>Dikarya</taxon>
        <taxon>Ascomycota</taxon>
        <taxon>Pezizomycotina</taxon>
        <taxon>Eurotiomycetes</taxon>
        <taxon>Eurotiomycetidae</taxon>
        <taxon>Eurotiales</taxon>
        <taxon>Aspergillaceae</taxon>
        <taxon>Penicillium</taxon>
    </lineage>
</organism>
<dbReference type="SUPFAM" id="SSF52402">
    <property type="entry name" value="Adenine nucleotide alpha hydrolases-like"/>
    <property type="match status" value="1"/>
</dbReference>
<dbReference type="EC" id="6.3.4.5" evidence="3"/>
<dbReference type="GO" id="GO:0000050">
    <property type="term" value="P:urea cycle"/>
    <property type="evidence" value="ECO:0007669"/>
    <property type="project" value="TreeGrafter"/>
</dbReference>
<evidence type="ECO:0000256" key="1">
    <source>
        <dbReference type="ARBA" id="ARBA00004967"/>
    </source>
</evidence>
<dbReference type="GeneID" id="81392485"/>
<evidence type="ECO:0000256" key="11">
    <source>
        <dbReference type="ARBA" id="ARBA00060987"/>
    </source>
</evidence>
<dbReference type="Gene3D" id="3.40.50.620">
    <property type="entry name" value="HUPs"/>
    <property type="match status" value="1"/>
</dbReference>
<feature type="domain" description="Arginosuccinate synthase C-terminal" evidence="13">
    <location>
        <begin position="178"/>
        <end position="405"/>
    </location>
</feature>
<evidence type="ECO:0000256" key="8">
    <source>
        <dbReference type="ARBA" id="ARBA00022741"/>
    </source>
</evidence>
<dbReference type="GO" id="GO:0004055">
    <property type="term" value="F:argininosuccinate synthase activity"/>
    <property type="evidence" value="ECO:0007669"/>
    <property type="project" value="UniProtKB-EC"/>
</dbReference>
<keyword evidence="9" id="KW-0067">ATP-binding</keyword>
<comment type="pathway">
    <text evidence="1">Amino-acid biosynthesis; L-arginine biosynthesis; L-arginine from L-ornithine and carbamoyl phosphate: step 2/3.</text>
</comment>
<dbReference type="PANTHER" id="PTHR11587:SF2">
    <property type="entry name" value="ARGININOSUCCINATE SYNTHASE"/>
    <property type="match status" value="1"/>
</dbReference>
<dbReference type="PROSITE" id="PS00565">
    <property type="entry name" value="ARGININOSUCCIN_SYN_2"/>
    <property type="match status" value="1"/>
</dbReference>
<dbReference type="FunFam" id="3.40.50.620:FF:000019">
    <property type="entry name" value="Argininosuccinate synthase"/>
    <property type="match status" value="1"/>
</dbReference>
<reference evidence="14" key="1">
    <citation type="submission" date="2022-11" db="EMBL/GenBank/DDBJ databases">
        <authorList>
            <person name="Petersen C."/>
        </authorList>
    </citation>
    <scope>NUCLEOTIDE SEQUENCE</scope>
    <source>
        <strain evidence="14">IBT 34128</strain>
    </source>
</reference>
<dbReference type="HAMAP" id="MF_00005">
    <property type="entry name" value="Arg_succ_synth_type1"/>
    <property type="match status" value="1"/>
</dbReference>
<reference evidence="14" key="2">
    <citation type="journal article" date="2023" name="IMA Fungus">
        <title>Comparative genomic study of the Penicillium genus elucidates a diverse pangenome and 15 lateral gene transfer events.</title>
        <authorList>
            <person name="Petersen C."/>
            <person name="Sorensen T."/>
            <person name="Nielsen M.R."/>
            <person name="Sondergaard T.E."/>
            <person name="Sorensen J.L."/>
            <person name="Fitzpatrick D.A."/>
            <person name="Frisvad J.C."/>
            <person name="Nielsen K.L."/>
        </authorList>
    </citation>
    <scope>NUCLEOTIDE SEQUENCE</scope>
    <source>
        <strain evidence="14">IBT 34128</strain>
    </source>
</reference>
<dbReference type="Proteomes" id="UP001141434">
    <property type="component" value="Unassembled WGS sequence"/>
</dbReference>
<evidence type="ECO:0000256" key="2">
    <source>
        <dbReference type="ARBA" id="ARBA00011881"/>
    </source>
</evidence>
<comment type="caution">
    <text evidence="14">The sequence shown here is derived from an EMBL/GenBank/DDBJ whole genome shotgun (WGS) entry which is preliminary data.</text>
</comment>
<evidence type="ECO:0000256" key="7">
    <source>
        <dbReference type="ARBA" id="ARBA00022605"/>
    </source>
</evidence>
<keyword evidence="6" id="KW-0436">Ligase</keyword>
<dbReference type="InterPro" id="IPR014729">
    <property type="entry name" value="Rossmann-like_a/b/a_fold"/>
</dbReference>
<dbReference type="CDD" id="cd01999">
    <property type="entry name" value="ASS"/>
    <property type="match status" value="1"/>
</dbReference>
<proteinExistence type="inferred from homology"/>
<dbReference type="RefSeq" id="XP_056514384.1">
    <property type="nucleotide sequence ID" value="XM_056653317.1"/>
</dbReference>
<gene>
    <name evidence="14" type="ORF">NUU61_002735</name>
</gene>
<evidence type="ECO:0000256" key="5">
    <source>
        <dbReference type="ARBA" id="ARBA00022571"/>
    </source>
</evidence>
<dbReference type="InterPro" id="IPR048267">
    <property type="entry name" value="Arginosuc_syn_N"/>
</dbReference>
<comment type="similarity">
    <text evidence="11">Belongs to the argininosuccinate synthase family. Type 1 subfamily.</text>
</comment>
<name>A0A9W9KH81_9EURO</name>
<feature type="domain" description="Arginosuccinate synthase-like N-terminal" evidence="12">
    <location>
        <begin position="5"/>
        <end position="169"/>
    </location>
</feature>
<accession>A0A9W9KH81</accession>
<dbReference type="NCBIfam" id="NF001770">
    <property type="entry name" value="PRK00509.1"/>
    <property type="match status" value="1"/>
</dbReference>
<dbReference type="FunFam" id="3.90.1260.10:FF:000003">
    <property type="entry name" value="Argininosuccinate synthase"/>
    <property type="match status" value="1"/>
</dbReference>
<dbReference type="Pfam" id="PF00764">
    <property type="entry name" value="Arginosuc_synth"/>
    <property type="match status" value="1"/>
</dbReference>
<dbReference type="GO" id="GO:0005737">
    <property type="term" value="C:cytoplasm"/>
    <property type="evidence" value="ECO:0007669"/>
    <property type="project" value="TreeGrafter"/>
</dbReference>
<evidence type="ECO:0000256" key="4">
    <source>
        <dbReference type="ARBA" id="ARBA00014810"/>
    </source>
</evidence>
<comment type="subunit">
    <text evidence="2">Homotetramer.</text>
</comment>
<dbReference type="NCBIfam" id="TIGR00032">
    <property type="entry name" value="argG"/>
    <property type="match status" value="1"/>
</dbReference>
<evidence type="ECO:0000256" key="9">
    <source>
        <dbReference type="ARBA" id="ARBA00022840"/>
    </source>
</evidence>